<dbReference type="AlphaFoldDB" id="A0A317SRP0"/>
<protein>
    <submittedName>
        <fullName evidence="2">Uncharacterized protein</fullName>
    </submittedName>
</protein>
<keyword evidence="3" id="KW-1185">Reference proteome</keyword>
<accession>A0A317SRP0</accession>
<gene>
    <name evidence="2" type="ORF">C7212DRAFT_345253</name>
</gene>
<comment type="caution">
    <text evidence="2">The sequence shown here is derived from an EMBL/GenBank/DDBJ whole genome shotgun (WGS) entry which is preliminary data.</text>
</comment>
<dbReference type="PROSITE" id="PS00018">
    <property type="entry name" value="EF_HAND_1"/>
    <property type="match status" value="1"/>
</dbReference>
<evidence type="ECO:0000313" key="2">
    <source>
        <dbReference type="EMBL" id="PWW75761.1"/>
    </source>
</evidence>
<evidence type="ECO:0000313" key="3">
    <source>
        <dbReference type="Proteomes" id="UP000246991"/>
    </source>
</evidence>
<sequence length="112" mass="12134">MSELAIAVGAEVEELVDMADTSSEGSLSGNEYGEEYPKAPSKPRSKERIPPPVPPCPGQLFFSSRVHVVLSRSQQERLGAINVGTRNKCRKSRPWVIVEILESGSALAIQKG</sequence>
<feature type="region of interest" description="Disordered" evidence="1">
    <location>
        <begin position="19"/>
        <end position="56"/>
    </location>
</feature>
<dbReference type="OrthoDB" id="10487895at2759"/>
<organism evidence="2 3">
    <name type="scientific">Tuber magnatum</name>
    <name type="common">white Piedmont truffle</name>
    <dbReference type="NCBI Taxonomy" id="42249"/>
    <lineage>
        <taxon>Eukaryota</taxon>
        <taxon>Fungi</taxon>
        <taxon>Dikarya</taxon>
        <taxon>Ascomycota</taxon>
        <taxon>Pezizomycotina</taxon>
        <taxon>Pezizomycetes</taxon>
        <taxon>Pezizales</taxon>
        <taxon>Tuberaceae</taxon>
        <taxon>Tuber</taxon>
    </lineage>
</organism>
<dbReference type="EMBL" id="PYWC01000042">
    <property type="protein sequence ID" value="PWW75761.1"/>
    <property type="molecule type" value="Genomic_DNA"/>
</dbReference>
<evidence type="ECO:0000256" key="1">
    <source>
        <dbReference type="SAM" id="MobiDB-lite"/>
    </source>
</evidence>
<dbReference type="InterPro" id="IPR018247">
    <property type="entry name" value="EF_Hand_1_Ca_BS"/>
</dbReference>
<proteinExistence type="predicted"/>
<reference evidence="2 3" key="1">
    <citation type="submission" date="2018-03" db="EMBL/GenBank/DDBJ databases">
        <title>Genomes of Pezizomycetes fungi and the evolution of truffles.</title>
        <authorList>
            <person name="Murat C."/>
            <person name="Payen T."/>
            <person name="Noel B."/>
            <person name="Kuo A."/>
            <person name="Martin F.M."/>
        </authorList>
    </citation>
    <scope>NUCLEOTIDE SEQUENCE [LARGE SCALE GENOMIC DNA]</scope>
    <source>
        <strain evidence="2">091103-1</strain>
    </source>
</reference>
<dbReference type="Proteomes" id="UP000246991">
    <property type="component" value="Unassembled WGS sequence"/>
</dbReference>
<name>A0A317SRP0_9PEZI</name>
<feature type="compositionally biased region" description="Polar residues" evidence="1">
    <location>
        <begin position="20"/>
        <end position="29"/>
    </location>
</feature>